<dbReference type="SUPFAM" id="SSF51556">
    <property type="entry name" value="Metallo-dependent hydrolases"/>
    <property type="match status" value="1"/>
</dbReference>
<comment type="similarity">
    <text evidence="3">Belongs to the metallo-dependent hydrolases superfamily. Uronate isomerase family.</text>
</comment>
<evidence type="ECO:0000256" key="6">
    <source>
        <dbReference type="ARBA" id="ARBA00023235"/>
    </source>
</evidence>
<evidence type="ECO:0000256" key="1">
    <source>
        <dbReference type="ARBA" id="ARBA00001165"/>
    </source>
</evidence>
<dbReference type="UniPathway" id="UPA00246"/>
<dbReference type="EC" id="5.3.1.12" evidence="4"/>
<evidence type="ECO:0000256" key="2">
    <source>
        <dbReference type="ARBA" id="ARBA00004892"/>
    </source>
</evidence>
<dbReference type="EMBL" id="MLJW01009344">
    <property type="protein sequence ID" value="OIQ63059.1"/>
    <property type="molecule type" value="Genomic_DNA"/>
</dbReference>
<comment type="caution">
    <text evidence="7">The sequence shown here is derived from an EMBL/GenBank/DDBJ whole genome shotgun (WGS) entry which is preliminary data.</text>
</comment>
<proteinExistence type="inferred from homology"/>
<dbReference type="Pfam" id="PF02614">
    <property type="entry name" value="UxaC"/>
    <property type="match status" value="1"/>
</dbReference>
<evidence type="ECO:0000313" key="7">
    <source>
        <dbReference type="EMBL" id="OIQ63059.1"/>
    </source>
</evidence>
<comment type="pathway">
    <text evidence="2">Carbohydrate metabolism; pentose and glucuronate interconversion.</text>
</comment>
<dbReference type="GO" id="GO:0008880">
    <property type="term" value="F:glucuronate isomerase activity"/>
    <property type="evidence" value="ECO:0007669"/>
    <property type="project" value="UniProtKB-EC"/>
</dbReference>
<dbReference type="InterPro" id="IPR003766">
    <property type="entry name" value="Uronate_isomerase"/>
</dbReference>
<dbReference type="AlphaFoldDB" id="A0A1J5PCV4"/>
<reference evidence="7" key="1">
    <citation type="submission" date="2016-10" db="EMBL/GenBank/DDBJ databases">
        <title>Sequence of Gallionella enrichment culture.</title>
        <authorList>
            <person name="Poehlein A."/>
            <person name="Muehling M."/>
            <person name="Daniel R."/>
        </authorList>
    </citation>
    <scope>NUCLEOTIDE SEQUENCE</scope>
</reference>
<protein>
    <recommendedName>
        <fullName evidence="5">Uronate isomerase</fullName>
        <ecNumber evidence="4">5.3.1.12</ecNumber>
    </recommendedName>
</protein>
<dbReference type="PANTHER" id="PTHR30068:SF4">
    <property type="entry name" value="URONATE ISOMERASE"/>
    <property type="match status" value="1"/>
</dbReference>
<evidence type="ECO:0000256" key="3">
    <source>
        <dbReference type="ARBA" id="ARBA00008397"/>
    </source>
</evidence>
<sequence>MLYHFAAWDHEKGWVQQYHLGALRNNNTRALTEIGPDTGYDSIGDFAQGRPLSKFMNRMQSENKLTKTILYNLNPGDNELMATMAGNFNDGSIAGKVQFGSAWWFLDQKDGMIKQLNALSNMGLLSRMVGMLTDSRSFLSFPRHEYFRRILCNLLGNDIENGELPNDLEWTGKIVQDISYYNAKKYFGF</sequence>
<dbReference type="GO" id="GO:0042840">
    <property type="term" value="P:D-glucuronate catabolic process"/>
    <property type="evidence" value="ECO:0007669"/>
    <property type="project" value="TreeGrafter"/>
</dbReference>
<dbReference type="PANTHER" id="PTHR30068">
    <property type="entry name" value="URONATE ISOMERASE"/>
    <property type="match status" value="1"/>
</dbReference>
<comment type="catalytic activity">
    <reaction evidence="1">
        <text>D-glucuronate = D-fructuronate</text>
        <dbReference type="Rhea" id="RHEA:13049"/>
        <dbReference type="ChEBI" id="CHEBI:58720"/>
        <dbReference type="ChEBI" id="CHEBI:59863"/>
        <dbReference type="EC" id="5.3.1.12"/>
    </reaction>
</comment>
<evidence type="ECO:0000256" key="5">
    <source>
        <dbReference type="ARBA" id="ARBA00020555"/>
    </source>
</evidence>
<evidence type="ECO:0000256" key="4">
    <source>
        <dbReference type="ARBA" id="ARBA00012546"/>
    </source>
</evidence>
<accession>A0A1J5PCV4</accession>
<name>A0A1J5PCV4_9ZZZZ</name>
<organism evidence="7">
    <name type="scientific">mine drainage metagenome</name>
    <dbReference type="NCBI Taxonomy" id="410659"/>
    <lineage>
        <taxon>unclassified sequences</taxon>
        <taxon>metagenomes</taxon>
        <taxon>ecological metagenomes</taxon>
    </lineage>
</organism>
<gene>
    <name evidence="7" type="primary">uxaC_4</name>
    <name evidence="7" type="ORF">GALL_554060</name>
</gene>
<dbReference type="GO" id="GO:0019698">
    <property type="term" value="P:D-galacturonate catabolic process"/>
    <property type="evidence" value="ECO:0007669"/>
    <property type="project" value="TreeGrafter"/>
</dbReference>
<dbReference type="InterPro" id="IPR032466">
    <property type="entry name" value="Metal_Hydrolase"/>
</dbReference>
<dbReference type="Gene3D" id="3.20.20.140">
    <property type="entry name" value="Metal-dependent hydrolases"/>
    <property type="match status" value="1"/>
</dbReference>
<keyword evidence="6 7" id="KW-0413">Isomerase</keyword>